<feature type="transmembrane region" description="Helical" evidence="9">
    <location>
        <begin position="288"/>
        <end position="310"/>
    </location>
</feature>
<keyword evidence="4 8" id="KW-0762">Sugar transport</keyword>
<protein>
    <recommendedName>
        <fullName evidence="8">Permease IIC component</fullName>
    </recommendedName>
</protein>
<evidence type="ECO:0000256" key="6">
    <source>
        <dbReference type="ARBA" id="ARBA00022989"/>
    </source>
</evidence>
<gene>
    <name evidence="11" type="ORF">D1831_10490</name>
</gene>
<dbReference type="GO" id="GO:0008982">
    <property type="term" value="F:protein-N(PI)-phosphohistidine-sugar phosphotransferase activity"/>
    <property type="evidence" value="ECO:0007669"/>
    <property type="project" value="UniProtKB-UniRule"/>
</dbReference>
<dbReference type="InterPro" id="IPR004501">
    <property type="entry name" value="PTS_EIIC_3"/>
</dbReference>
<evidence type="ECO:0000256" key="9">
    <source>
        <dbReference type="SAM" id="Phobius"/>
    </source>
</evidence>
<feature type="domain" description="PTS EIIC type-3" evidence="10">
    <location>
        <begin position="8"/>
        <end position="417"/>
    </location>
</feature>
<proteinExistence type="predicted"/>
<feature type="transmembrane region" description="Helical" evidence="9">
    <location>
        <begin position="82"/>
        <end position="99"/>
    </location>
</feature>
<accession>A0A3R8LJ38</accession>
<dbReference type="EMBL" id="QWZQ01000037">
    <property type="protein sequence ID" value="RRK09846.1"/>
    <property type="molecule type" value="Genomic_DNA"/>
</dbReference>
<dbReference type="PROSITE" id="PS51105">
    <property type="entry name" value="PTS_EIIC_TYPE_3"/>
    <property type="match status" value="1"/>
</dbReference>
<keyword evidence="2 8" id="KW-0813">Transport</keyword>
<feature type="transmembrane region" description="Helical" evidence="9">
    <location>
        <begin position="228"/>
        <end position="249"/>
    </location>
</feature>
<comment type="caution">
    <text evidence="11">The sequence shown here is derived from an EMBL/GenBank/DDBJ whole genome shotgun (WGS) entry which is preliminary data.</text>
</comment>
<evidence type="ECO:0000256" key="2">
    <source>
        <dbReference type="ARBA" id="ARBA00022448"/>
    </source>
</evidence>
<dbReference type="Proteomes" id="UP000283633">
    <property type="component" value="Unassembled WGS sequence"/>
</dbReference>
<evidence type="ECO:0000256" key="4">
    <source>
        <dbReference type="ARBA" id="ARBA00022597"/>
    </source>
</evidence>
<evidence type="ECO:0000313" key="11">
    <source>
        <dbReference type="EMBL" id="RRK09846.1"/>
    </source>
</evidence>
<comment type="function">
    <text evidence="8">The phosphoenolpyruvate-dependent sugar phosphotransferase system (PTS), a major carbohydrate active -transport system, catalyzes the phosphorylation of incoming sugar substrates concomitant with their translocation across the cell membrane.</text>
</comment>
<dbReference type="PANTHER" id="PTHR33989">
    <property type="match status" value="1"/>
</dbReference>
<dbReference type="InterPro" id="IPR051088">
    <property type="entry name" value="PTS_Sugar-EIIC/EIIB"/>
</dbReference>
<name>A0A3R8LJ38_9LACO</name>
<evidence type="ECO:0000256" key="5">
    <source>
        <dbReference type="ARBA" id="ARBA00022692"/>
    </source>
</evidence>
<dbReference type="PANTHER" id="PTHR33989:SF4">
    <property type="entry name" value="PTS SYSTEM N,N'-DIACETYLCHITOBIOSE-SPECIFIC EIIC COMPONENT"/>
    <property type="match status" value="1"/>
</dbReference>
<feature type="transmembrane region" description="Helical" evidence="9">
    <location>
        <begin position="27"/>
        <end position="48"/>
    </location>
</feature>
<feature type="transmembrane region" description="Helical" evidence="9">
    <location>
        <begin position="140"/>
        <end position="164"/>
    </location>
</feature>
<keyword evidence="6 9" id="KW-1133">Transmembrane helix</keyword>
<keyword evidence="3 8" id="KW-1003">Cell membrane</keyword>
<dbReference type="GO" id="GO:0005886">
    <property type="term" value="C:plasma membrane"/>
    <property type="evidence" value="ECO:0007669"/>
    <property type="project" value="UniProtKB-SubCell"/>
</dbReference>
<dbReference type="GO" id="GO:1902815">
    <property type="term" value="P:N,N'-diacetylchitobiose import"/>
    <property type="evidence" value="ECO:0007669"/>
    <property type="project" value="TreeGrafter"/>
</dbReference>
<reference evidence="11 12" key="1">
    <citation type="submission" date="2018-08" db="EMBL/GenBank/DDBJ databases">
        <title>Genome Lactobacillus garii FI11369.</title>
        <authorList>
            <person name="Diaz M."/>
            <person name="Narbad A."/>
        </authorList>
    </citation>
    <scope>NUCLEOTIDE SEQUENCE [LARGE SCALE GENOMIC DNA]</scope>
    <source>
        <strain evidence="11 12">FI11369</strain>
    </source>
</reference>
<dbReference type="AlphaFoldDB" id="A0A3R8LJ38"/>
<keyword evidence="7 8" id="KW-0472">Membrane</keyword>
<evidence type="ECO:0000313" key="12">
    <source>
        <dbReference type="Proteomes" id="UP000283633"/>
    </source>
</evidence>
<evidence type="ECO:0000259" key="10">
    <source>
        <dbReference type="PROSITE" id="PS51105"/>
    </source>
</evidence>
<comment type="subcellular location">
    <subcellularLocation>
        <location evidence="1">Cell membrane</location>
        <topology evidence="1">Multi-pass membrane protein</topology>
    </subcellularLocation>
</comment>
<dbReference type="Pfam" id="PF02378">
    <property type="entry name" value="PTS_EIIC"/>
    <property type="match status" value="1"/>
</dbReference>
<evidence type="ECO:0000256" key="7">
    <source>
        <dbReference type="ARBA" id="ARBA00023136"/>
    </source>
</evidence>
<feature type="transmembrane region" description="Helical" evidence="9">
    <location>
        <begin position="347"/>
        <end position="367"/>
    </location>
</feature>
<dbReference type="InterPro" id="IPR004796">
    <property type="entry name" value="PTS_IIC_cello"/>
</dbReference>
<keyword evidence="12" id="KW-1185">Reference proteome</keyword>
<dbReference type="RefSeq" id="WP_125072887.1">
    <property type="nucleotide sequence ID" value="NZ_QWZQ01000037.1"/>
</dbReference>
<sequence length="444" mass="48383">MGVSEQRLIQRLVPTLLRLRQTNFYRVIQRTLMLTFPFILIGTFSQIIQLTVLTKSGFFASVFHLAKWVPYYKYLHYPFDNLTNLTLDSVSIVAAYGAAKYAAKLQNRDEQLAGLTGAIALLLMAYQYTNQAQVGVFNALMLGTNGLTGALLVGGVTGLCFKWFGKAGDEPRSPHTAEILSRTFGSLLPMLITLLVALVVSLGLHWVVMATYSEENWTAFQKFATTSHSLWLTFGMAALTLFLEIIGLFGPYQQQLVANAPAMNTNLSYALSHHSAYNVPFPYTANTLYHAFGTFGGTGMLLALVIAIFINSNNHNYHVVARWGLLPALFNSNGPILTGLPVLYNPIYLIPFMVAPLVNMGIAAVAVALKWIPAVVYPVPIGTPGPLIAFIGTNGNLVAFLLGIVCLAVSVVIYLPFLHLAEAIADAAQAELAREGGPRHVEKS</sequence>
<evidence type="ECO:0000256" key="1">
    <source>
        <dbReference type="ARBA" id="ARBA00004651"/>
    </source>
</evidence>
<dbReference type="InterPro" id="IPR003352">
    <property type="entry name" value="PTS_EIIC"/>
</dbReference>
<feature type="transmembrane region" description="Helical" evidence="9">
    <location>
        <begin position="397"/>
        <end position="417"/>
    </location>
</feature>
<evidence type="ECO:0000256" key="3">
    <source>
        <dbReference type="ARBA" id="ARBA00022475"/>
    </source>
</evidence>
<organism evidence="11 12">
    <name type="scientific">Lactiplantibacillus garii</name>
    <dbReference type="NCBI Taxonomy" id="2306423"/>
    <lineage>
        <taxon>Bacteria</taxon>
        <taxon>Bacillati</taxon>
        <taxon>Bacillota</taxon>
        <taxon>Bacilli</taxon>
        <taxon>Lactobacillales</taxon>
        <taxon>Lactobacillaceae</taxon>
        <taxon>Lactiplantibacillus</taxon>
    </lineage>
</organism>
<dbReference type="PIRSF" id="PIRSF006351">
    <property type="entry name" value="PTS_EIIC-Cellobiose"/>
    <property type="match status" value="1"/>
</dbReference>
<evidence type="ECO:0000256" key="8">
    <source>
        <dbReference type="PIRNR" id="PIRNR006351"/>
    </source>
</evidence>
<dbReference type="GO" id="GO:0009401">
    <property type="term" value="P:phosphoenolpyruvate-dependent sugar phosphotransferase system"/>
    <property type="evidence" value="ECO:0007669"/>
    <property type="project" value="InterPro"/>
</dbReference>
<feature type="transmembrane region" description="Helical" evidence="9">
    <location>
        <begin position="184"/>
        <end position="208"/>
    </location>
</feature>
<feature type="transmembrane region" description="Helical" evidence="9">
    <location>
        <begin position="374"/>
        <end position="391"/>
    </location>
</feature>
<keyword evidence="5 9" id="KW-0812">Transmembrane</keyword>
<dbReference type="OrthoDB" id="1651152at2"/>